<protein>
    <submittedName>
        <fullName evidence="1">Uncharacterized protein</fullName>
    </submittedName>
</protein>
<keyword evidence="2" id="KW-1185">Reference proteome</keyword>
<evidence type="ECO:0000313" key="1">
    <source>
        <dbReference type="EMBL" id="CAI9292917.1"/>
    </source>
</evidence>
<reference evidence="1" key="1">
    <citation type="submission" date="2023-04" db="EMBL/GenBank/DDBJ databases">
        <authorList>
            <person name="Vijverberg K."/>
            <person name="Xiong W."/>
            <person name="Schranz E."/>
        </authorList>
    </citation>
    <scope>NUCLEOTIDE SEQUENCE</scope>
</reference>
<dbReference type="PANTHER" id="PTHR35101">
    <property type="entry name" value="OS02G0162600 PROTEIN"/>
    <property type="match status" value="1"/>
</dbReference>
<dbReference type="Proteomes" id="UP001177003">
    <property type="component" value="Chromosome 7"/>
</dbReference>
<name>A0AA36EER5_LACSI</name>
<dbReference type="PANTHER" id="PTHR35101:SF12">
    <property type="entry name" value="OS02G0162600 PROTEIN"/>
    <property type="match status" value="1"/>
</dbReference>
<organism evidence="1 2">
    <name type="scientific">Lactuca saligna</name>
    <name type="common">Willowleaf lettuce</name>
    <dbReference type="NCBI Taxonomy" id="75948"/>
    <lineage>
        <taxon>Eukaryota</taxon>
        <taxon>Viridiplantae</taxon>
        <taxon>Streptophyta</taxon>
        <taxon>Embryophyta</taxon>
        <taxon>Tracheophyta</taxon>
        <taxon>Spermatophyta</taxon>
        <taxon>Magnoliopsida</taxon>
        <taxon>eudicotyledons</taxon>
        <taxon>Gunneridae</taxon>
        <taxon>Pentapetalae</taxon>
        <taxon>asterids</taxon>
        <taxon>campanulids</taxon>
        <taxon>Asterales</taxon>
        <taxon>Asteraceae</taxon>
        <taxon>Cichorioideae</taxon>
        <taxon>Cichorieae</taxon>
        <taxon>Lactucinae</taxon>
        <taxon>Lactuca</taxon>
    </lineage>
</organism>
<accession>A0AA36EER5</accession>
<gene>
    <name evidence="1" type="ORF">LSALG_LOCUS31957</name>
</gene>
<dbReference type="EMBL" id="OX465083">
    <property type="protein sequence ID" value="CAI9292917.1"/>
    <property type="molecule type" value="Genomic_DNA"/>
</dbReference>
<evidence type="ECO:0000313" key="2">
    <source>
        <dbReference type="Proteomes" id="UP001177003"/>
    </source>
</evidence>
<sequence length="118" mass="13380">MASSRMARFVSEVAPPQFVSLMRRRTTKMLDTISEDEREVCMHEREAKIAAAVQYSSFSFGSSQQPQAASVLFQDPLHSLLISFCLLRSGVDFKICEADVLLSVYELDAFLFNKNNMF</sequence>
<proteinExistence type="predicted"/>
<dbReference type="AlphaFoldDB" id="A0AA36EER5"/>